<reference evidence="4 5" key="1">
    <citation type="submission" date="2014-07" db="EMBL/GenBank/DDBJ databases">
        <title>Genome Sequence of Rhodococcus opacus Strain R7, a Biodegrader of Mono- and Polycyclic Aromatic Hydrocarbons.</title>
        <authorList>
            <person name="Di Gennaro P."/>
            <person name="Zampolli J."/>
            <person name="Presti I."/>
            <person name="Cappelletti M."/>
            <person name="D'Ursi P."/>
            <person name="Orro A."/>
            <person name="Mezzelani A."/>
            <person name="Milanesi L."/>
        </authorList>
    </citation>
    <scope>NUCLEOTIDE SEQUENCE [LARGE SCALE GENOMIC DNA]</scope>
    <source>
        <strain evidence="4 5">R7</strain>
    </source>
</reference>
<feature type="domain" description="CsbD-like" evidence="3">
    <location>
        <begin position="6"/>
        <end position="57"/>
    </location>
</feature>
<dbReference type="InterPro" id="IPR036629">
    <property type="entry name" value="YjbJ_sf"/>
</dbReference>
<name>A0A076EBK1_RHOOP</name>
<evidence type="ECO:0000256" key="1">
    <source>
        <dbReference type="ARBA" id="ARBA00009129"/>
    </source>
</evidence>
<dbReference type="eggNOG" id="COG3237">
    <property type="taxonomic scope" value="Bacteria"/>
</dbReference>
<dbReference type="Proteomes" id="UP000028488">
    <property type="component" value="Chromosome"/>
</dbReference>
<dbReference type="Gene3D" id="1.10.1470.10">
    <property type="entry name" value="YjbJ"/>
    <property type="match status" value="1"/>
</dbReference>
<gene>
    <name evidence="4" type="ORF">EP51_03200</name>
</gene>
<dbReference type="InterPro" id="IPR008462">
    <property type="entry name" value="CsbD"/>
</dbReference>
<feature type="compositionally biased region" description="Basic and acidic residues" evidence="2">
    <location>
        <begin position="47"/>
        <end position="56"/>
    </location>
</feature>
<dbReference type="AlphaFoldDB" id="A0A076EBK1"/>
<comment type="similarity">
    <text evidence="1">Belongs to the UPF0337 (CsbD) family.</text>
</comment>
<dbReference type="SUPFAM" id="SSF69047">
    <property type="entry name" value="Hypothetical protein YjbJ"/>
    <property type="match status" value="1"/>
</dbReference>
<evidence type="ECO:0000313" key="5">
    <source>
        <dbReference type="Proteomes" id="UP000028488"/>
    </source>
</evidence>
<evidence type="ECO:0000313" key="4">
    <source>
        <dbReference type="EMBL" id="AII03670.1"/>
    </source>
</evidence>
<evidence type="ECO:0000256" key="2">
    <source>
        <dbReference type="SAM" id="MobiDB-lite"/>
    </source>
</evidence>
<feature type="region of interest" description="Disordered" evidence="2">
    <location>
        <begin position="1"/>
        <end position="64"/>
    </location>
</feature>
<feature type="compositionally biased region" description="Basic and acidic residues" evidence="2">
    <location>
        <begin position="31"/>
        <end position="40"/>
    </location>
</feature>
<dbReference type="Pfam" id="PF05532">
    <property type="entry name" value="CsbD"/>
    <property type="match status" value="1"/>
</dbReference>
<dbReference type="RefSeq" id="WP_128638540.1">
    <property type="nucleotide sequence ID" value="NZ_CP008947.1"/>
</dbReference>
<accession>A0A076EBK1</accession>
<sequence>MNMGKKIRHKVETAEGAAKKAVGRATGNAHLEAEGSKEQAKGNAKQMGDKVKDAGKKIKNVLKH</sequence>
<organism evidence="4 5">
    <name type="scientific">Rhodococcus opacus</name>
    <name type="common">Nocardia opaca</name>
    <dbReference type="NCBI Taxonomy" id="37919"/>
    <lineage>
        <taxon>Bacteria</taxon>
        <taxon>Bacillati</taxon>
        <taxon>Actinomycetota</taxon>
        <taxon>Actinomycetes</taxon>
        <taxon>Mycobacteriales</taxon>
        <taxon>Nocardiaceae</taxon>
        <taxon>Rhodococcus</taxon>
    </lineage>
</organism>
<dbReference type="EMBL" id="CP008947">
    <property type="protein sequence ID" value="AII03670.1"/>
    <property type="molecule type" value="Genomic_DNA"/>
</dbReference>
<proteinExistence type="inferred from homology"/>
<evidence type="ECO:0000259" key="3">
    <source>
        <dbReference type="Pfam" id="PF05532"/>
    </source>
</evidence>
<protein>
    <recommendedName>
        <fullName evidence="3">CsbD-like domain-containing protein</fullName>
    </recommendedName>
</protein>